<sequence length="44" mass="4598">MANENAGRSGLTGCLVMLMLLAALVAFAVWAWSQGGGGEASYWH</sequence>
<protein>
    <submittedName>
        <fullName evidence="2">Uncharacterized protein</fullName>
    </submittedName>
</protein>
<keyword evidence="1" id="KW-1133">Transmembrane helix</keyword>
<feature type="transmembrane region" description="Helical" evidence="1">
    <location>
        <begin position="12"/>
        <end position="33"/>
    </location>
</feature>
<name>A0A561F1F4_9ACTN</name>
<keyword evidence="1" id="KW-0472">Membrane</keyword>
<evidence type="ECO:0000313" key="2">
    <source>
        <dbReference type="EMBL" id="TWE21686.1"/>
    </source>
</evidence>
<organism evidence="2 3">
    <name type="scientific">Kitasatospora atroaurantiaca</name>
    <dbReference type="NCBI Taxonomy" id="285545"/>
    <lineage>
        <taxon>Bacteria</taxon>
        <taxon>Bacillati</taxon>
        <taxon>Actinomycetota</taxon>
        <taxon>Actinomycetes</taxon>
        <taxon>Kitasatosporales</taxon>
        <taxon>Streptomycetaceae</taxon>
        <taxon>Kitasatospora</taxon>
    </lineage>
</organism>
<dbReference type="RefSeq" id="WP_281292373.1">
    <property type="nucleotide sequence ID" value="NZ_BAAABR010000039.1"/>
</dbReference>
<evidence type="ECO:0000313" key="3">
    <source>
        <dbReference type="Proteomes" id="UP000318416"/>
    </source>
</evidence>
<accession>A0A561F1F4</accession>
<comment type="caution">
    <text evidence="2">The sequence shown here is derived from an EMBL/GenBank/DDBJ whole genome shotgun (WGS) entry which is preliminary data.</text>
</comment>
<proteinExistence type="predicted"/>
<gene>
    <name evidence="2" type="ORF">FB465_6885</name>
</gene>
<reference evidence="2 3" key="1">
    <citation type="submission" date="2019-06" db="EMBL/GenBank/DDBJ databases">
        <title>Sequencing the genomes of 1000 actinobacteria strains.</title>
        <authorList>
            <person name="Klenk H.-P."/>
        </authorList>
    </citation>
    <scope>NUCLEOTIDE SEQUENCE [LARGE SCALE GENOMIC DNA]</scope>
    <source>
        <strain evidence="2 3">DSM 41649</strain>
    </source>
</reference>
<keyword evidence="3" id="KW-1185">Reference proteome</keyword>
<evidence type="ECO:0000256" key="1">
    <source>
        <dbReference type="SAM" id="Phobius"/>
    </source>
</evidence>
<dbReference type="Proteomes" id="UP000318416">
    <property type="component" value="Unassembled WGS sequence"/>
</dbReference>
<dbReference type="AlphaFoldDB" id="A0A561F1F4"/>
<dbReference type="EMBL" id="VIVR01000001">
    <property type="protein sequence ID" value="TWE21686.1"/>
    <property type="molecule type" value="Genomic_DNA"/>
</dbReference>
<keyword evidence="1" id="KW-0812">Transmembrane</keyword>